<dbReference type="RefSeq" id="WP_310343344.1">
    <property type="nucleotide sequence ID" value="NZ_JAVDXQ010000002.1"/>
</dbReference>
<dbReference type="GO" id="GO:0016491">
    <property type="term" value="F:oxidoreductase activity"/>
    <property type="evidence" value="ECO:0007669"/>
    <property type="project" value="UniProtKB-KW"/>
</dbReference>
<dbReference type="PIRSF" id="PIRSF011396">
    <property type="entry name" value="Trp_halogenase"/>
    <property type="match status" value="1"/>
</dbReference>
<protein>
    <submittedName>
        <fullName evidence="1">Tryptophan halogenase</fullName>
        <ecNumber evidence="1">1.14.19.9</ecNumber>
    </submittedName>
</protein>
<dbReference type="InterPro" id="IPR036188">
    <property type="entry name" value="FAD/NAD-bd_sf"/>
</dbReference>
<keyword evidence="2" id="KW-1185">Reference proteome</keyword>
<gene>
    <name evidence="1" type="ORF">J2X16_001496</name>
</gene>
<dbReference type="Proteomes" id="UP001180536">
    <property type="component" value="Unassembled WGS sequence"/>
</dbReference>
<sequence length="496" mass="55620">MTTGPLRKIVIVGGGSAGWMAAAAAATTLRGREVTVVESEEIGIIGVGEAAFPSIRAFNQLLRIGEADFLRATRGSYKLGIHFADWQRPGQGYFHTFGEFFPLEGSMSVWGQYRRHAEALGCDMGELNMATLMAMQGRFAVPQVPNGQEAPFNYAYHFDAQLYAAYLRRLAEQRGARRVEGRIVDVQRRPDGGVAQLRLADGRTVDGDFFFDCSGFASLLTGKTLGVPFVDESHWLPVDRAWAVPVKRQDGPLLPYTRSTALEAGWSWRIPLQDRTGYGHVFSSRFIDEERAREQLLAQLDGEPLAEPRLLRFTTGYRQTHWLHNVAAVGLAGGFLEPLESTAIYLVQATLARVMPLLDQSAPPTAEALEAFNNTQLRQYQRIRDFIVLHYCLSERRDSEFWRAMTSMPLPDSLAYKIRAWRELGILQVFDNEGFDANSWLSIHAGMGHWPEHTSPWLDEVPPAFALDYLKHRRAAIADVVQRIPAHGDFLRRVTG</sequence>
<proteinExistence type="predicted"/>
<reference evidence="1 2" key="1">
    <citation type="submission" date="2023-07" db="EMBL/GenBank/DDBJ databases">
        <title>Sorghum-associated microbial communities from plants grown in Nebraska, USA.</title>
        <authorList>
            <person name="Schachtman D."/>
        </authorList>
    </citation>
    <scope>NUCLEOTIDE SEQUENCE [LARGE SCALE GENOMIC DNA]</scope>
    <source>
        <strain evidence="1 2">BE310</strain>
    </source>
</reference>
<dbReference type="PANTHER" id="PTHR43747">
    <property type="entry name" value="FAD-BINDING PROTEIN"/>
    <property type="match status" value="1"/>
</dbReference>
<comment type="caution">
    <text evidence="1">The sequence shown here is derived from an EMBL/GenBank/DDBJ whole genome shotgun (WGS) entry which is preliminary data.</text>
</comment>
<name>A0ABU1Z6C3_9BURK</name>
<dbReference type="InterPro" id="IPR050816">
    <property type="entry name" value="Flavin-dep_Halogenase_NPB"/>
</dbReference>
<dbReference type="InterPro" id="IPR033856">
    <property type="entry name" value="Trp_halogen"/>
</dbReference>
<dbReference type="EC" id="1.14.19.9" evidence="1"/>
<organism evidence="1 2">
    <name type="scientific">Pelomonas aquatica</name>
    <dbReference type="NCBI Taxonomy" id="431058"/>
    <lineage>
        <taxon>Bacteria</taxon>
        <taxon>Pseudomonadati</taxon>
        <taxon>Pseudomonadota</taxon>
        <taxon>Betaproteobacteria</taxon>
        <taxon>Burkholderiales</taxon>
        <taxon>Sphaerotilaceae</taxon>
        <taxon>Roseateles</taxon>
    </lineage>
</organism>
<dbReference type="InterPro" id="IPR006905">
    <property type="entry name" value="Flavin_halogenase"/>
</dbReference>
<accession>A0ABU1Z6C3</accession>
<dbReference type="SUPFAM" id="SSF51905">
    <property type="entry name" value="FAD/NAD(P)-binding domain"/>
    <property type="match status" value="1"/>
</dbReference>
<evidence type="ECO:0000313" key="2">
    <source>
        <dbReference type="Proteomes" id="UP001180536"/>
    </source>
</evidence>
<evidence type="ECO:0000313" key="1">
    <source>
        <dbReference type="EMBL" id="MDR7296157.1"/>
    </source>
</evidence>
<dbReference type="PANTHER" id="PTHR43747:SF4">
    <property type="entry name" value="FLAVIN-DEPENDENT TRYPTOPHAN HALOGENASE"/>
    <property type="match status" value="1"/>
</dbReference>
<dbReference type="Gene3D" id="3.50.50.60">
    <property type="entry name" value="FAD/NAD(P)-binding domain"/>
    <property type="match status" value="1"/>
</dbReference>
<dbReference type="Pfam" id="PF04820">
    <property type="entry name" value="Trp_halogenase"/>
    <property type="match status" value="1"/>
</dbReference>
<dbReference type="EMBL" id="JAVDXQ010000002">
    <property type="protein sequence ID" value="MDR7296157.1"/>
    <property type="molecule type" value="Genomic_DNA"/>
</dbReference>
<keyword evidence="1" id="KW-0560">Oxidoreductase</keyword>